<dbReference type="NCBIfam" id="TIGR01664">
    <property type="entry name" value="DNA-3'-Pase"/>
    <property type="match status" value="1"/>
</dbReference>
<evidence type="ECO:0000313" key="3">
    <source>
        <dbReference type="Proteomes" id="UP000285405"/>
    </source>
</evidence>
<dbReference type="InterPro" id="IPR036412">
    <property type="entry name" value="HAD-like_sf"/>
</dbReference>
<dbReference type="PANTHER" id="PTHR12083">
    <property type="entry name" value="BIFUNCTIONAL POLYNUCLEOTIDE PHOSPHATASE/KINASE"/>
    <property type="match status" value="1"/>
</dbReference>
<name>A0A420J035_9PEZI</name>
<dbReference type="CDD" id="cd01625">
    <property type="entry name" value="HAD_PNP"/>
    <property type="match status" value="1"/>
</dbReference>
<evidence type="ECO:0000256" key="1">
    <source>
        <dbReference type="SAM" id="MobiDB-lite"/>
    </source>
</evidence>
<dbReference type="OrthoDB" id="19045at2759"/>
<dbReference type="Gene3D" id="3.40.50.1000">
    <property type="entry name" value="HAD superfamily/HAD-like"/>
    <property type="match status" value="1"/>
</dbReference>
<dbReference type="GO" id="GO:0006281">
    <property type="term" value="P:DNA repair"/>
    <property type="evidence" value="ECO:0007669"/>
    <property type="project" value="TreeGrafter"/>
</dbReference>
<dbReference type="InterPro" id="IPR023214">
    <property type="entry name" value="HAD_sf"/>
</dbReference>
<dbReference type="Proteomes" id="UP000285405">
    <property type="component" value="Unassembled WGS sequence"/>
</dbReference>
<dbReference type="AlphaFoldDB" id="A0A420J035"/>
<dbReference type="NCBIfam" id="TIGR01662">
    <property type="entry name" value="HAD-SF-IIIA"/>
    <property type="match status" value="1"/>
</dbReference>
<feature type="compositionally biased region" description="Basic and acidic residues" evidence="1">
    <location>
        <begin position="74"/>
        <end position="83"/>
    </location>
</feature>
<keyword evidence="2" id="KW-0418">Kinase</keyword>
<accession>A0A420J035</accession>
<protein>
    <submittedName>
        <fullName evidence="2">Bifunctional polynucleotide phosphatase/kinase</fullName>
    </submittedName>
</protein>
<dbReference type="InterPro" id="IPR006551">
    <property type="entry name" value="Polynucleotide_phosphatase"/>
</dbReference>
<dbReference type="SUPFAM" id="SSF56784">
    <property type="entry name" value="HAD-like"/>
    <property type="match status" value="1"/>
</dbReference>
<gene>
    <name evidence="2" type="ORF">GcC1_039001</name>
</gene>
<proteinExistence type="predicted"/>
<organism evidence="2 3">
    <name type="scientific">Golovinomyces cichoracearum</name>
    <dbReference type="NCBI Taxonomy" id="62708"/>
    <lineage>
        <taxon>Eukaryota</taxon>
        <taxon>Fungi</taxon>
        <taxon>Dikarya</taxon>
        <taxon>Ascomycota</taxon>
        <taxon>Pezizomycotina</taxon>
        <taxon>Leotiomycetes</taxon>
        <taxon>Erysiphales</taxon>
        <taxon>Erysiphaceae</taxon>
        <taxon>Golovinomyces</taxon>
    </lineage>
</organism>
<dbReference type="FunFam" id="3.40.50.1000:FF:000078">
    <property type="entry name" value="Bifunctional polynucleotide phosphatase/kinase"/>
    <property type="match status" value="1"/>
</dbReference>
<comment type="caution">
    <text evidence="2">The sequence shown here is derived from an EMBL/GenBank/DDBJ whole genome shotgun (WGS) entry which is preliminary data.</text>
</comment>
<dbReference type="SUPFAM" id="SSF52540">
    <property type="entry name" value="P-loop containing nucleoside triphosphate hydrolases"/>
    <property type="match status" value="1"/>
</dbReference>
<dbReference type="EMBL" id="MCBR01003983">
    <property type="protein sequence ID" value="RKF80113.1"/>
    <property type="molecule type" value="Genomic_DNA"/>
</dbReference>
<sequence>MFHKEGLVYILCSLQTDIPYMLRCVGCGIKQRGYCNIMSASLASVKRKRISDGSKSATSPRRKQSKVTLSSSEKPPEKIEWHARGKTSSTPNTLLVGRYVPSDDSRDLDTSVTKKIKTKIAAFDFDSTIIQTKHGKVFPTDAQDWKWWHPSVPAKLQKLHLEDEFLVAIISNQAGLSLKTDSDPKSKLSQFKRKVSDIFKQLNIPIIIYAATEKDFYRKPRTGIWTELLRDYGLEDSVERLSLEDSIFVGDAAGRQAYQNNLKDFSCCDRNFAENVGIRFATPEEYFLGEKARPFVYPFRPSDYIHEFKSHNISPHQKDLLSDTSLAPQIYIKKNEVDIVLLCGSPGAGKSCWYLKNLKCLGYIRINQDTLKTRDKCIKVASKNLEEGKSVAIDNTNANTEVRSEWVRLAARYKIPIRCVYLTTSAEICVHNDAVRAFNDVMNPENRKILPNVAFNGYRKKFQCPELNEGFQDITEIPFQFVGTAAEQNIWSRHWV</sequence>
<dbReference type="FunFam" id="3.40.50.300:FF:000737">
    <property type="entry name" value="Bifunctional polynucleotide phosphatase/kinase"/>
    <property type="match status" value="1"/>
</dbReference>
<feature type="region of interest" description="Disordered" evidence="1">
    <location>
        <begin position="49"/>
        <end position="88"/>
    </location>
</feature>
<dbReference type="Gene3D" id="3.40.50.300">
    <property type="entry name" value="P-loop containing nucleotide triphosphate hydrolases"/>
    <property type="match status" value="1"/>
</dbReference>
<dbReference type="GO" id="GO:0046403">
    <property type="term" value="F:polynucleotide 3'-phosphatase activity"/>
    <property type="evidence" value="ECO:0007669"/>
    <property type="project" value="TreeGrafter"/>
</dbReference>
<dbReference type="InterPro" id="IPR027417">
    <property type="entry name" value="P-loop_NTPase"/>
</dbReference>
<dbReference type="InterPro" id="IPR006549">
    <property type="entry name" value="HAD-SF_hydro_IIIA"/>
</dbReference>
<dbReference type="InterPro" id="IPR013954">
    <property type="entry name" value="PNK3P"/>
</dbReference>
<evidence type="ECO:0000313" key="2">
    <source>
        <dbReference type="EMBL" id="RKF80113.1"/>
    </source>
</evidence>
<keyword evidence="2" id="KW-0808">Transferase</keyword>
<dbReference type="Pfam" id="PF13671">
    <property type="entry name" value="AAA_33"/>
    <property type="match status" value="1"/>
</dbReference>
<dbReference type="PANTHER" id="PTHR12083:SF9">
    <property type="entry name" value="BIFUNCTIONAL POLYNUCLEOTIDE PHOSPHATASE_KINASE"/>
    <property type="match status" value="1"/>
</dbReference>
<dbReference type="Pfam" id="PF08645">
    <property type="entry name" value="PNK3P"/>
    <property type="match status" value="1"/>
</dbReference>
<dbReference type="GO" id="GO:0046404">
    <property type="term" value="F:ATP-dependent polydeoxyribonucleotide 5'-hydroxyl-kinase activity"/>
    <property type="evidence" value="ECO:0007669"/>
    <property type="project" value="TreeGrafter"/>
</dbReference>
<reference evidence="2 3" key="1">
    <citation type="journal article" date="2018" name="BMC Genomics">
        <title>Comparative genome analyses reveal sequence features reflecting distinct modes of host-adaptation between dicot and monocot powdery mildew.</title>
        <authorList>
            <person name="Wu Y."/>
            <person name="Ma X."/>
            <person name="Pan Z."/>
            <person name="Kale S.D."/>
            <person name="Song Y."/>
            <person name="King H."/>
            <person name="Zhang Q."/>
            <person name="Presley C."/>
            <person name="Deng X."/>
            <person name="Wei C.I."/>
            <person name="Xiao S."/>
        </authorList>
    </citation>
    <scope>NUCLEOTIDE SEQUENCE [LARGE SCALE GENOMIC DNA]</scope>
    <source>
        <strain evidence="2">UCSC1</strain>
    </source>
</reference>
<dbReference type="GO" id="GO:0003690">
    <property type="term" value="F:double-stranded DNA binding"/>
    <property type="evidence" value="ECO:0007669"/>
    <property type="project" value="TreeGrafter"/>
</dbReference>